<name>A0A2P4X1U6_9STRA</name>
<sequence length="157" mass="17636">MTLLVIYIAARKVYRYTTLSNKAGTTQRRSLYKAVQQGLTPRQGDELTTFESATGAALSKRFGVISGYDNYIFRDNRRYASIDAVYGNGYLIANEKFLIATEDMLALLVMKLTRVRFTNLYVYEMVENGGVKQTAQLVYPSTIPWSDLAHLGVAKLA</sequence>
<proteinExistence type="predicted"/>
<dbReference type="OrthoDB" id="64243at2759"/>
<comment type="caution">
    <text evidence="1">The sequence shown here is derived from an EMBL/GenBank/DDBJ whole genome shotgun (WGS) entry which is preliminary data.</text>
</comment>
<evidence type="ECO:0000313" key="1">
    <source>
        <dbReference type="EMBL" id="POM59517.1"/>
    </source>
</evidence>
<protein>
    <submittedName>
        <fullName evidence="1">Uncharacterized protein</fullName>
    </submittedName>
</protein>
<dbReference type="AlphaFoldDB" id="A0A2P4X1U6"/>
<dbReference type="EMBL" id="NCKW01017124">
    <property type="protein sequence ID" value="POM59517.1"/>
    <property type="molecule type" value="Genomic_DNA"/>
</dbReference>
<reference evidence="1 2" key="1">
    <citation type="journal article" date="2017" name="Genome Biol. Evol.">
        <title>Phytophthora megakarya and P. palmivora, closely related causal agents of cacao black pod rot, underwent increases in genome sizes and gene numbers by different mechanisms.</title>
        <authorList>
            <person name="Ali S.S."/>
            <person name="Shao J."/>
            <person name="Lary D.J."/>
            <person name="Kronmiller B."/>
            <person name="Shen D."/>
            <person name="Strem M.D."/>
            <person name="Amoako-Attah I."/>
            <person name="Akrofi A.Y."/>
            <person name="Begoude B.A."/>
            <person name="Ten Hoopen G.M."/>
            <person name="Coulibaly K."/>
            <person name="Kebe B.I."/>
            <person name="Melnick R.L."/>
            <person name="Guiltinan M.J."/>
            <person name="Tyler B.M."/>
            <person name="Meinhardt L.W."/>
            <person name="Bailey B.A."/>
        </authorList>
    </citation>
    <scope>NUCLEOTIDE SEQUENCE [LARGE SCALE GENOMIC DNA]</scope>
    <source>
        <strain evidence="2">sbr112.9</strain>
    </source>
</reference>
<gene>
    <name evidence="1" type="ORF">PHPALM_31742</name>
</gene>
<accession>A0A2P4X1U6</accession>
<dbReference type="Proteomes" id="UP000237271">
    <property type="component" value="Unassembled WGS sequence"/>
</dbReference>
<organism evidence="1 2">
    <name type="scientific">Phytophthora palmivora</name>
    <dbReference type="NCBI Taxonomy" id="4796"/>
    <lineage>
        <taxon>Eukaryota</taxon>
        <taxon>Sar</taxon>
        <taxon>Stramenopiles</taxon>
        <taxon>Oomycota</taxon>
        <taxon>Peronosporomycetes</taxon>
        <taxon>Peronosporales</taxon>
        <taxon>Peronosporaceae</taxon>
        <taxon>Phytophthora</taxon>
    </lineage>
</organism>
<keyword evidence="2" id="KW-1185">Reference proteome</keyword>
<evidence type="ECO:0000313" key="2">
    <source>
        <dbReference type="Proteomes" id="UP000237271"/>
    </source>
</evidence>